<dbReference type="Gene3D" id="3.30.530.20">
    <property type="match status" value="1"/>
</dbReference>
<comment type="similarity">
    <text evidence="1">Belongs to the AHA1 family.</text>
</comment>
<dbReference type="InterPro" id="IPR023393">
    <property type="entry name" value="START-like_dom_sf"/>
</dbReference>
<gene>
    <name evidence="3" type="ORF">E1263_13260</name>
</gene>
<protein>
    <submittedName>
        <fullName evidence="3">Polyketide cyclase</fullName>
    </submittedName>
</protein>
<keyword evidence="4" id="KW-1185">Reference proteome</keyword>
<dbReference type="RefSeq" id="WP_132167566.1">
    <property type="nucleotide sequence ID" value="NZ_SMKX01000030.1"/>
</dbReference>
<dbReference type="AlphaFoldDB" id="A0A4R4ZMS5"/>
<accession>A0A4R4ZMS5</accession>
<name>A0A4R4ZMS5_9ACTN</name>
<dbReference type="Pfam" id="PF08327">
    <property type="entry name" value="AHSA1"/>
    <property type="match status" value="1"/>
</dbReference>
<organism evidence="3 4">
    <name type="scientific">Kribbella antibiotica</name>
    <dbReference type="NCBI Taxonomy" id="190195"/>
    <lineage>
        <taxon>Bacteria</taxon>
        <taxon>Bacillati</taxon>
        <taxon>Actinomycetota</taxon>
        <taxon>Actinomycetes</taxon>
        <taxon>Propionibacteriales</taxon>
        <taxon>Kribbellaceae</taxon>
        <taxon>Kribbella</taxon>
    </lineage>
</organism>
<dbReference type="Proteomes" id="UP000295124">
    <property type="component" value="Unassembled WGS sequence"/>
</dbReference>
<evidence type="ECO:0000259" key="2">
    <source>
        <dbReference type="Pfam" id="PF08327"/>
    </source>
</evidence>
<comment type="caution">
    <text evidence="3">The sequence shown here is derived from an EMBL/GenBank/DDBJ whole genome shotgun (WGS) entry which is preliminary data.</text>
</comment>
<dbReference type="EMBL" id="SMKX01000030">
    <property type="protein sequence ID" value="TDD59895.1"/>
    <property type="molecule type" value="Genomic_DNA"/>
</dbReference>
<dbReference type="InterPro" id="IPR013538">
    <property type="entry name" value="ASHA1/2-like_C"/>
</dbReference>
<feature type="domain" description="Activator of Hsp90 ATPase homologue 1/2-like C-terminal" evidence="2">
    <location>
        <begin position="12"/>
        <end position="137"/>
    </location>
</feature>
<evidence type="ECO:0000313" key="4">
    <source>
        <dbReference type="Proteomes" id="UP000295124"/>
    </source>
</evidence>
<dbReference type="SUPFAM" id="SSF55961">
    <property type="entry name" value="Bet v1-like"/>
    <property type="match status" value="1"/>
</dbReference>
<reference evidence="3 4" key="1">
    <citation type="submission" date="2019-03" db="EMBL/GenBank/DDBJ databases">
        <title>Draft genome sequences of novel Actinobacteria.</title>
        <authorList>
            <person name="Sahin N."/>
            <person name="Ay H."/>
            <person name="Saygin H."/>
        </authorList>
    </citation>
    <scope>NUCLEOTIDE SEQUENCE [LARGE SCALE GENOMIC DNA]</scope>
    <source>
        <strain evidence="3 4">JCM 13523</strain>
    </source>
</reference>
<sequence length="141" mass="15410">MTRSIARDIRIDASPEVVYEVVSTPEHLRGWWPDDADLTAVPGAAGTITFGTDKVEALTVVDADPPRKFSFRWSYGVGNVPATGNSVLATFELIPDGDGTLLRFSETGFDEIPTGDELFESHTTGWNHFLPRLAPYAEKVA</sequence>
<proteinExistence type="inferred from homology"/>
<evidence type="ECO:0000256" key="1">
    <source>
        <dbReference type="ARBA" id="ARBA00006817"/>
    </source>
</evidence>
<evidence type="ECO:0000313" key="3">
    <source>
        <dbReference type="EMBL" id="TDD59895.1"/>
    </source>
</evidence>
<dbReference type="OrthoDB" id="9803476at2"/>